<evidence type="ECO:0000313" key="2">
    <source>
        <dbReference type="Proteomes" id="UP001208570"/>
    </source>
</evidence>
<organism evidence="1 2">
    <name type="scientific">Paralvinella palmiformis</name>
    <dbReference type="NCBI Taxonomy" id="53620"/>
    <lineage>
        <taxon>Eukaryota</taxon>
        <taxon>Metazoa</taxon>
        <taxon>Spiralia</taxon>
        <taxon>Lophotrochozoa</taxon>
        <taxon>Annelida</taxon>
        <taxon>Polychaeta</taxon>
        <taxon>Sedentaria</taxon>
        <taxon>Canalipalpata</taxon>
        <taxon>Terebellida</taxon>
        <taxon>Terebelliformia</taxon>
        <taxon>Alvinellidae</taxon>
        <taxon>Paralvinella</taxon>
    </lineage>
</organism>
<name>A0AAD9N625_9ANNE</name>
<dbReference type="AlphaFoldDB" id="A0AAD9N625"/>
<protein>
    <submittedName>
        <fullName evidence="1">Uncharacterized protein</fullName>
    </submittedName>
</protein>
<proteinExistence type="predicted"/>
<reference evidence="1" key="1">
    <citation type="journal article" date="2023" name="Mol. Biol. Evol.">
        <title>Third-Generation Sequencing Reveals the Adaptive Role of the Epigenome in Three Deep-Sea Polychaetes.</title>
        <authorList>
            <person name="Perez M."/>
            <person name="Aroh O."/>
            <person name="Sun Y."/>
            <person name="Lan Y."/>
            <person name="Juniper S.K."/>
            <person name="Young C.R."/>
            <person name="Angers B."/>
            <person name="Qian P.Y."/>
        </authorList>
    </citation>
    <scope>NUCLEOTIDE SEQUENCE</scope>
    <source>
        <strain evidence="1">P08H-3</strain>
    </source>
</reference>
<dbReference type="Proteomes" id="UP001208570">
    <property type="component" value="Unassembled WGS sequence"/>
</dbReference>
<dbReference type="EMBL" id="JAODUP010000205">
    <property type="protein sequence ID" value="KAK2156788.1"/>
    <property type="molecule type" value="Genomic_DNA"/>
</dbReference>
<comment type="caution">
    <text evidence="1">The sequence shown here is derived from an EMBL/GenBank/DDBJ whole genome shotgun (WGS) entry which is preliminary data.</text>
</comment>
<gene>
    <name evidence="1" type="ORF">LSH36_205g04039</name>
</gene>
<evidence type="ECO:0000313" key="1">
    <source>
        <dbReference type="EMBL" id="KAK2156788.1"/>
    </source>
</evidence>
<accession>A0AAD9N625</accession>
<keyword evidence="2" id="KW-1185">Reference proteome</keyword>
<sequence length="83" mass="9370">MLRQLGVHYESVSSQFHIKQLITLEELVALGEILSIRDEAEKLVGAVMKCLKSIEAEIYQATAKYLRFAPKRAATDSRKTIGY</sequence>